<accession>S5AIC7</accession>
<dbReference type="PATRIC" id="fig|1300253.3.peg.4704"/>
<sequence length="222" mass="25507">MATAITDANVSRTYIVHIILSLSLLVSAVFMMLQDTPDYKRSIQGEMHTVKLSLGDTPWNIVERKTNRRFKEHFYDNGVYEWIYSTFNPNTKDNEKGGVAAVYKEDDMVLYRFIDNSQLFAYQVFFRLSMLEYWAALTLPMGIAMILTGYYTWRRKMYQLGGASTGRGRIYLKVLWFVFISFLSLLLAPSFLASASVYAPAIFVLVASFAVSQYIANFSKLF</sequence>
<keyword evidence="1" id="KW-0812">Transmembrane</keyword>
<proteinExistence type="predicted"/>
<dbReference type="Proteomes" id="UP000014909">
    <property type="component" value="Plasmid unnamed"/>
</dbReference>
<evidence type="ECO:0000256" key="1">
    <source>
        <dbReference type="SAM" id="Phobius"/>
    </source>
</evidence>
<dbReference type="HOGENOM" id="CLU_1243191_0_0_6"/>
<dbReference type="AlphaFoldDB" id="S5AIC7"/>
<dbReference type="KEGG" id="amh:I633_22586"/>
<dbReference type="EMBL" id="CP004847">
    <property type="protein sequence ID" value="AGP79937.1"/>
    <property type="molecule type" value="Genomic_DNA"/>
</dbReference>
<name>S5AIC7_9ALTE</name>
<feature type="transmembrane region" description="Helical" evidence="1">
    <location>
        <begin position="198"/>
        <end position="216"/>
    </location>
</feature>
<evidence type="ECO:0000313" key="2">
    <source>
        <dbReference type="EMBL" id="AGP79937.1"/>
    </source>
</evidence>
<dbReference type="BioCyc" id="AMAC1300253:G12YX-3584-MONOMER"/>
<feature type="transmembrane region" description="Helical" evidence="1">
    <location>
        <begin position="133"/>
        <end position="153"/>
    </location>
</feature>
<keyword evidence="1" id="KW-1133">Transmembrane helix</keyword>
<keyword evidence="2" id="KW-0614">Plasmid</keyword>
<dbReference type="Pfam" id="PF14348">
    <property type="entry name" value="DtrJ-like"/>
    <property type="match status" value="1"/>
</dbReference>
<gene>
    <name evidence="2" type="ORF">I633_22586</name>
</gene>
<protein>
    <submittedName>
        <fullName evidence="2">Uncharacterized protein</fullName>
    </submittedName>
</protein>
<organism evidence="2 3">
    <name type="scientific">Alteromonas mediterranea 615</name>
    <dbReference type="NCBI Taxonomy" id="1300253"/>
    <lineage>
        <taxon>Bacteria</taxon>
        <taxon>Pseudomonadati</taxon>
        <taxon>Pseudomonadota</taxon>
        <taxon>Gammaproteobacteria</taxon>
        <taxon>Alteromonadales</taxon>
        <taxon>Alteromonadaceae</taxon>
        <taxon>Alteromonas/Salinimonas group</taxon>
        <taxon>Alteromonas</taxon>
    </lineage>
</organism>
<feature type="transmembrane region" description="Helical" evidence="1">
    <location>
        <begin position="174"/>
        <end position="192"/>
    </location>
</feature>
<dbReference type="InterPro" id="IPR022266">
    <property type="entry name" value="DtrJ-like"/>
</dbReference>
<evidence type="ECO:0000313" key="3">
    <source>
        <dbReference type="Proteomes" id="UP000014909"/>
    </source>
</evidence>
<reference evidence="2 3" key="1">
    <citation type="journal article" date="2013" name="Genome Biol. Evol.">
        <title>Genomic Diversity of "Deep Ecotype" Alteromonas macleodii Isolates: Evidence for Pan-Mediterranean Clonal Frames.</title>
        <authorList>
            <person name="Lopez-Perez M."/>
            <person name="Gonzaga A."/>
            <person name="Rodriguez-Valera F."/>
        </authorList>
    </citation>
    <scope>NUCLEOTIDE SEQUENCE [LARGE SCALE GENOMIC DNA]</scope>
    <source>
        <strain evidence="3">'English Channel 615'</strain>
        <plasmid evidence="3">Plasmid</plasmid>
    </source>
</reference>
<feature type="transmembrane region" description="Helical" evidence="1">
    <location>
        <begin position="12"/>
        <end position="33"/>
    </location>
</feature>
<keyword evidence="1" id="KW-0472">Membrane</keyword>
<geneLocation type="plasmid" evidence="2">
    <name>unnamed</name>
</geneLocation>